<keyword evidence="2" id="KW-1185">Reference proteome</keyword>
<dbReference type="Proteomes" id="UP001549920">
    <property type="component" value="Unassembled WGS sequence"/>
</dbReference>
<proteinExistence type="predicted"/>
<organism evidence="1 2">
    <name type="scientific">Loxostege sticticalis</name>
    <name type="common">Beet webworm moth</name>
    <dbReference type="NCBI Taxonomy" id="481309"/>
    <lineage>
        <taxon>Eukaryota</taxon>
        <taxon>Metazoa</taxon>
        <taxon>Ecdysozoa</taxon>
        <taxon>Arthropoda</taxon>
        <taxon>Hexapoda</taxon>
        <taxon>Insecta</taxon>
        <taxon>Pterygota</taxon>
        <taxon>Neoptera</taxon>
        <taxon>Endopterygota</taxon>
        <taxon>Lepidoptera</taxon>
        <taxon>Glossata</taxon>
        <taxon>Ditrysia</taxon>
        <taxon>Pyraloidea</taxon>
        <taxon>Crambidae</taxon>
        <taxon>Pyraustinae</taxon>
        <taxon>Loxostege</taxon>
    </lineage>
</organism>
<protein>
    <submittedName>
        <fullName evidence="1">Uncharacterized protein</fullName>
    </submittedName>
</protein>
<gene>
    <name evidence="1" type="ORF">ABMA27_004272</name>
</gene>
<accession>A0ABR3HN02</accession>
<reference evidence="1 2" key="1">
    <citation type="submission" date="2024-06" db="EMBL/GenBank/DDBJ databases">
        <title>A chromosome-level genome assembly of beet webworm, Loxostege sticticalis.</title>
        <authorList>
            <person name="Zhang Y."/>
        </authorList>
    </citation>
    <scope>NUCLEOTIDE SEQUENCE [LARGE SCALE GENOMIC DNA]</scope>
    <source>
        <strain evidence="1">AQ026</strain>
        <tissue evidence="1">Whole body</tissue>
    </source>
</reference>
<evidence type="ECO:0000313" key="1">
    <source>
        <dbReference type="EMBL" id="KAL0871779.1"/>
    </source>
</evidence>
<sequence length="271" mass="31334">MQLDRVESSLFTPENIKCVEVNNFPSTPSQEKNFMNGLQNARQLLEGLERSLAKTSKYEDQLLRCKSTHAHSHAYWWDSDRSEKESKCSKSGTYDLVGIKPRSQVNLAESWSTMSIVCLQYQYEELSKRYESLLRAYHDRCAVVRERDGALGRLRARTKDAHSQLAHAHRTLIAVGDKYLELCRKKRTQKNKYEDRIKHLKATVRGVMAMCEHARLQLDTTIARYLETEGEAPNAQLLAEIRKCNLLFLENLRLKAQIEKLTPGEAFSEKR</sequence>
<evidence type="ECO:0000313" key="2">
    <source>
        <dbReference type="Proteomes" id="UP001549920"/>
    </source>
</evidence>
<dbReference type="EMBL" id="JBEUOH010000016">
    <property type="protein sequence ID" value="KAL0871779.1"/>
    <property type="molecule type" value="Genomic_DNA"/>
</dbReference>
<comment type="caution">
    <text evidence="1">The sequence shown here is derived from an EMBL/GenBank/DDBJ whole genome shotgun (WGS) entry which is preliminary data.</text>
</comment>
<name>A0ABR3HN02_LOXSC</name>